<dbReference type="EMBL" id="BJLP01000001">
    <property type="protein sequence ID" value="GEA79639.1"/>
    <property type="molecule type" value="Genomic_DNA"/>
</dbReference>
<dbReference type="AlphaFoldDB" id="A0A4Y3K567"/>
<organism evidence="3 4">
    <name type="scientific">Cellulomonas uda</name>
    <dbReference type="NCBI Taxonomy" id="1714"/>
    <lineage>
        <taxon>Bacteria</taxon>
        <taxon>Bacillati</taxon>
        <taxon>Actinomycetota</taxon>
        <taxon>Actinomycetes</taxon>
        <taxon>Micrococcales</taxon>
        <taxon>Cellulomonadaceae</taxon>
        <taxon>Cellulomonas</taxon>
    </lineage>
</organism>
<reference evidence="3 4" key="1">
    <citation type="submission" date="2019-06" db="EMBL/GenBank/DDBJ databases">
        <title>Whole genome shotgun sequence of Cellulomonas uda NBRC 3747.</title>
        <authorList>
            <person name="Hosoyama A."/>
            <person name="Uohara A."/>
            <person name="Ohji S."/>
            <person name="Ichikawa N."/>
        </authorList>
    </citation>
    <scope>NUCLEOTIDE SEQUENCE [LARGE SCALE GENOMIC DNA]</scope>
    <source>
        <strain evidence="3 4">NBRC 3747</strain>
    </source>
</reference>
<feature type="signal peptide" evidence="2">
    <location>
        <begin position="1"/>
        <end position="19"/>
    </location>
</feature>
<accession>A0A4Y3K567</accession>
<sequence>MAVSALVAALLAAAGAAGGAAFHRYEVQPSDDELVAQAREIDVPGLVADSEPAVVGRFTPTLTRGSVLLDATADAGLDGAAVATALEAQGWGGVEVTTSKRSQVVTASRGAVDLDVRLWLEPGGADVTLELSRGDASPPLVVTVLLGAALGAAVGALLGVVVARRQRGPQPSGRSHSESRTAYR</sequence>
<feature type="transmembrane region" description="Helical" evidence="1">
    <location>
        <begin position="140"/>
        <end position="163"/>
    </location>
</feature>
<keyword evidence="1" id="KW-0812">Transmembrane</keyword>
<gene>
    <name evidence="3" type="ORF">CUD01_00830</name>
</gene>
<comment type="caution">
    <text evidence="3">The sequence shown here is derived from an EMBL/GenBank/DDBJ whole genome shotgun (WGS) entry which is preliminary data.</text>
</comment>
<keyword evidence="1" id="KW-1133">Transmembrane helix</keyword>
<evidence type="ECO:0008006" key="5">
    <source>
        <dbReference type="Google" id="ProtNLM"/>
    </source>
</evidence>
<protein>
    <recommendedName>
        <fullName evidence="5">Lipopolysaccharide biosynthesis protein</fullName>
    </recommendedName>
</protein>
<evidence type="ECO:0000256" key="2">
    <source>
        <dbReference type="SAM" id="SignalP"/>
    </source>
</evidence>
<dbReference type="Proteomes" id="UP000315842">
    <property type="component" value="Unassembled WGS sequence"/>
</dbReference>
<evidence type="ECO:0000313" key="4">
    <source>
        <dbReference type="Proteomes" id="UP000315842"/>
    </source>
</evidence>
<keyword evidence="2" id="KW-0732">Signal</keyword>
<keyword evidence="4" id="KW-1185">Reference proteome</keyword>
<evidence type="ECO:0000256" key="1">
    <source>
        <dbReference type="SAM" id="Phobius"/>
    </source>
</evidence>
<keyword evidence="1" id="KW-0472">Membrane</keyword>
<feature type="chain" id="PRO_5038798764" description="Lipopolysaccharide biosynthesis protein" evidence="2">
    <location>
        <begin position="20"/>
        <end position="184"/>
    </location>
</feature>
<name>A0A4Y3K567_CELUD</name>
<evidence type="ECO:0000313" key="3">
    <source>
        <dbReference type="EMBL" id="GEA79639.1"/>
    </source>
</evidence>
<proteinExistence type="predicted"/>